<feature type="domain" description="DUF8175" evidence="2">
    <location>
        <begin position="73"/>
        <end position="261"/>
    </location>
</feature>
<protein>
    <recommendedName>
        <fullName evidence="2">DUF8175 domain-containing protein</fullName>
    </recommendedName>
</protein>
<feature type="region of interest" description="Disordered" evidence="1">
    <location>
        <begin position="51"/>
        <end position="106"/>
    </location>
</feature>
<dbReference type="RefSeq" id="WP_098755334.1">
    <property type="nucleotide sequence ID" value="NZ_WHPN01000120.1"/>
</dbReference>
<comment type="caution">
    <text evidence="3">The sequence shown here is derived from an EMBL/GenBank/DDBJ whole genome shotgun (WGS) entry which is preliminary data.</text>
</comment>
<gene>
    <name evidence="3" type="ORF">GCU69_05405</name>
</gene>
<evidence type="ECO:0000313" key="4">
    <source>
        <dbReference type="Proteomes" id="UP000621266"/>
    </source>
</evidence>
<dbReference type="EMBL" id="WHPN01000120">
    <property type="protein sequence ID" value="KAF4410149.1"/>
    <property type="molecule type" value="Genomic_DNA"/>
</dbReference>
<sequence length="264" mass="28069">MFNAKRAPRTSGEWRPRPFWQQRGWIASAGFLLAVLALGVLAVFAGNGAEVPGSASGSGPGSGSSDPSGQRQAEETPAGKPVPLRPPGCHTDDSDQNPPTAPPADVIWRNVGSTRVPTSEAAGPRSVEGRIWSCYARTPTGAVMAAHGIASQLGYPGWREVAERQLLPGKNRDAYVGEREKEKDASLDEGPGKGRYAGFTVLSYSEDKATVMLLMEFDGSGHLSSSVSLAWEDGDWRLVPEEDGSLTSPFARVSGTGGFVRWEE</sequence>
<proteinExistence type="predicted"/>
<keyword evidence="4" id="KW-1185">Reference proteome</keyword>
<evidence type="ECO:0000313" key="3">
    <source>
        <dbReference type="EMBL" id="KAF4410149.1"/>
    </source>
</evidence>
<organism evidence="3 4">
    <name type="scientific">Streptomyces lycii</name>
    <dbReference type="NCBI Taxonomy" id="2654337"/>
    <lineage>
        <taxon>Bacteria</taxon>
        <taxon>Bacillati</taxon>
        <taxon>Actinomycetota</taxon>
        <taxon>Actinomycetes</taxon>
        <taxon>Kitasatosporales</taxon>
        <taxon>Streptomycetaceae</taxon>
        <taxon>Streptomyces</taxon>
    </lineage>
</organism>
<name>A0ABQ7FR38_9ACTN</name>
<dbReference type="Pfam" id="PF26526">
    <property type="entry name" value="DUF8175"/>
    <property type="match status" value="1"/>
</dbReference>
<dbReference type="InterPro" id="IPR058488">
    <property type="entry name" value="DUF8175"/>
</dbReference>
<accession>A0ABQ7FR38</accession>
<evidence type="ECO:0000259" key="2">
    <source>
        <dbReference type="Pfam" id="PF26526"/>
    </source>
</evidence>
<evidence type="ECO:0000256" key="1">
    <source>
        <dbReference type="SAM" id="MobiDB-lite"/>
    </source>
</evidence>
<dbReference type="Proteomes" id="UP000621266">
    <property type="component" value="Unassembled WGS sequence"/>
</dbReference>
<reference evidence="3 4" key="1">
    <citation type="submission" date="2019-10" db="EMBL/GenBank/DDBJ databases">
        <title>Streptomyces tenebrisbrunneis sp.nov., an endogenous actinomycete isolated from of Lycium ruthenicum.</title>
        <authorList>
            <person name="Ma L."/>
        </authorList>
    </citation>
    <scope>NUCLEOTIDE SEQUENCE [LARGE SCALE GENOMIC DNA]</scope>
    <source>
        <strain evidence="3 4">TRM 66187</strain>
    </source>
</reference>